<keyword evidence="5 6" id="KW-0482">Metalloprotease</keyword>
<dbReference type="Pfam" id="PF01432">
    <property type="entry name" value="Peptidase_M3"/>
    <property type="match status" value="1"/>
</dbReference>
<feature type="domain" description="Oligopeptidase F N-terminal" evidence="8">
    <location>
        <begin position="116"/>
        <end position="185"/>
    </location>
</feature>
<dbReference type="PANTHER" id="PTHR11804">
    <property type="entry name" value="PROTEASE M3 THIMET OLIGOPEPTIDASE-RELATED"/>
    <property type="match status" value="1"/>
</dbReference>
<dbReference type="Gene3D" id="1.10.1370.20">
    <property type="entry name" value="Oligoendopeptidase f, C-terminal domain"/>
    <property type="match status" value="1"/>
</dbReference>
<evidence type="ECO:0000256" key="2">
    <source>
        <dbReference type="ARBA" id="ARBA00022723"/>
    </source>
</evidence>
<dbReference type="NCBIfam" id="TIGR00181">
    <property type="entry name" value="pepF"/>
    <property type="match status" value="1"/>
</dbReference>
<dbReference type="EMBL" id="DVFN01000113">
    <property type="protein sequence ID" value="HIQ70258.1"/>
    <property type="molecule type" value="Genomic_DNA"/>
</dbReference>
<evidence type="ECO:0000313" key="10">
    <source>
        <dbReference type="Proteomes" id="UP000886874"/>
    </source>
</evidence>
<dbReference type="GO" id="GO:0006508">
    <property type="term" value="P:proteolysis"/>
    <property type="evidence" value="ECO:0007669"/>
    <property type="project" value="UniProtKB-KW"/>
</dbReference>
<feature type="domain" description="Peptidase M3A/M3B catalytic" evidence="7">
    <location>
        <begin position="206"/>
        <end position="586"/>
    </location>
</feature>
<evidence type="ECO:0000256" key="3">
    <source>
        <dbReference type="ARBA" id="ARBA00022801"/>
    </source>
</evidence>
<dbReference type="InterPro" id="IPR045090">
    <property type="entry name" value="Pept_M3A_M3B"/>
</dbReference>
<dbReference type="EC" id="3.4.24.-" evidence="6"/>
<dbReference type="GO" id="GO:0006518">
    <property type="term" value="P:peptide metabolic process"/>
    <property type="evidence" value="ECO:0007669"/>
    <property type="project" value="TreeGrafter"/>
</dbReference>
<evidence type="ECO:0000259" key="8">
    <source>
        <dbReference type="Pfam" id="PF08439"/>
    </source>
</evidence>
<dbReference type="SUPFAM" id="SSF55486">
    <property type="entry name" value="Metalloproteases ('zincins'), catalytic domain"/>
    <property type="match status" value="1"/>
</dbReference>
<dbReference type="Gene3D" id="1.10.287.830">
    <property type="entry name" value="putative peptidase helix hairpin domain like"/>
    <property type="match status" value="1"/>
</dbReference>
<dbReference type="InterPro" id="IPR001567">
    <property type="entry name" value="Pept_M3A_M3B_dom"/>
</dbReference>
<protein>
    <recommendedName>
        <fullName evidence="6">Oligopeptidase F</fullName>
        <ecNumber evidence="6">3.4.24.-</ecNumber>
    </recommendedName>
</protein>
<evidence type="ECO:0000259" key="7">
    <source>
        <dbReference type="Pfam" id="PF01432"/>
    </source>
</evidence>
<keyword evidence="1 6" id="KW-0645">Protease</keyword>
<evidence type="ECO:0000256" key="1">
    <source>
        <dbReference type="ARBA" id="ARBA00022670"/>
    </source>
</evidence>
<organism evidence="9 10">
    <name type="scientific">Candidatus Avoscillospira stercorigallinarum</name>
    <dbReference type="NCBI Taxonomy" id="2840708"/>
    <lineage>
        <taxon>Bacteria</taxon>
        <taxon>Bacillati</taxon>
        <taxon>Bacillota</taxon>
        <taxon>Clostridia</taxon>
        <taxon>Eubacteriales</taxon>
        <taxon>Oscillospiraceae</taxon>
        <taxon>Oscillospiraceae incertae sedis</taxon>
        <taxon>Candidatus Avoscillospira</taxon>
    </lineage>
</organism>
<sequence length="600" mass="67036">MERKEIVTRSAQNPKDCWAVEDIFPTEAAWEAELAACRSLTGEMAAYQGRLGESAQTLCAYLDRVEAVNSRVERLYVYAMLRSDEDTADSAHQAMKGKCFSFVVELNTAMAFEGPELVAIPDETLAQFYQDCPALEKYRRYLELARLAKAHILSQAEEQLLAGAGEVGSAPSDIFGAFTNADMTFPDAVDGAGRTHPVTNGSYISLMESADRTLRKSAFESLYHTYGSFENTLATAYNAEVRKNLFFAKARKYESALASALEPTEIPTAVYHSLIDTVRDNLPQLHRYMGLRKKIMGLDELHLYDIYANMIPEAETEIPFAEAKEKVIDALAVLGPEYQAVLKSSFDQRWMDIYENKGKRSGAYSCGCPGCHPFVLLNHKDTLDSAFTLAHELGHAMHTYRSDHAQPPIYADYVLFVAEVASTCNEALLMQYLLSRTQDRKQRAVLINYFLEQFRTTLYRQTMFAEFELKAHEMAEAGETLTAENLKAMYLQLNRDYFGPETVVDDEIAIEWARIPHFYRHFYVYQYATGFSAAMALSSRILREGAPAVADYLKFLSGGCSADPISLLKIAGVDMSTPAPVAQALALFGSLIGQLEELVS</sequence>
<comment type="cofactor">
    <cofactor evidence="6">
        <name>Zn(2+)</name>
        <dbReference type="ChEBI" id="CHEBI:29105"/>
    </cofactor>
    <text evidence="6">Binds 1 zinc ion.</text>
</comment>
<evidence type="ECO:0000256" key="4">
    <source>
        <dbReference type="ARBA" id="ARBA00022833"/>
    </source>
</evidence>
<evidence type="ECO:0000256" key="5">
    <source>
        <dbReference type="ARBA" id="ARBA00023049"/>
    </source>
</evidence>
<proteinExistence type="inferred from homology"/>
<reference evidence="9" key="1">
    <citation type="submission" date="2020-10" db="EMBL/GenBank/DDBJ databases">
        <authorList>
            <person name="Gilroy R."/>
        </authorList>
    </citation>
    <scope>NUCLEOTIDE SEQUENCE</scope>
    <source>
        <strain evidence="9">ChiSjej2B20-13462</strain>
    </source>
</reference>
<dbReference type="InterPro" id="IPR004438">
    <property type="entry name" value="Peptidase_M3B"/>
</dbReference>
<dbReference type="AlphaFoldDB" id="A0A9D0Z9B7"/>
<gene>
    <name evidence="9" type="primary">pepF</name>
    <name evidence="9" type="ORF">IAA67_08020</name>
</gene>
<comment type="similarity">
    <text evidence="6">Belongs to the peptidase M3B family.</text>
</comment>
<dbReference type="InterPro" id="IPR013647">
    <property type="entry name" value="OligopepF_N_dom"/>
</dbReference>
<reference evidence="9" key="2">
    <citation type="journal article" date="2021" name="PeerJ">
        <title>Extensive microbial diversity within the chicken gut microbiome revealed by metagenomics and culture.</title>
        <authorList>
            <person name="Gilroy R."/>
            <person name="Ravi A."/>
            <person name="Getino M."/>
            <person name="Pursley I."/>
            <person name="Horton D.L."/>
            <person name="Alikhan N.F."/>
            <person name="Baker D."/>
            <person name="Gharbi K."/>
            <person name="Hall N."/>
            <person name="Watson M."/>
            <person name="Adriaenssens E.M."/>
            <person name="Foster-Nyarko E."/>
            <person name="Jarju S."/>
            <person name="Secka A."/>
            <person name="Antonio M."/>
            <person name="Oren A."/>
            <person name="Chaudhuri R.R."/>
            <person name="La Ragione R."/>
            <person name="Hildebrand F."/>
            <person name="Pallen M.J."/>
        </authorList>
    </citation>
    <scope>NUCLEOTIDE SEQUENCE</scope>
    <source>
        <strain evidence="9">ChiSjej2B20-13462</strain>
    </source>
</reference>
<keyword evidence="2 6" id="KW-0479">Metal-binding</keyword>
<comment type="function">
    <text evidence="6">Has oligopeptidase activity and degrades a variety of small bioactive peptides.</text>
</comment>
<keyword evidence="3 6" id="KW-0378">Hydrolase</keyword>
<dbReference type="Proteomes" id="UP000886874">
    <property type="component" value="Unassembled WGS sequence"/>
</dbReference>
<evidence type="ECO:0000256" key="6">
    <source>
        <dbReference type="RuleBase" id="RU368091"/>
    </source>
</evidence>
<keyword evidence="4 6" id="KW-0862">Zinc</keyword>
<evidence type="ECO:0000313" key="9">
    <source>
        <dbReference type="EMBL" id="HIQ70258.1"/>
    </source>
</evidence>
<dbReference type="Pfam" id="PF08439">
    <property type="entry name" value="Peptidase_M3_N"/>
    <property type="match status" value="1"/>
</dbReference>
<dbReference type="InterPro" id="IPR042088">
    <property type="entry name" value="OligoPept_F_C"/>
</dbReference>
<comment type="caution">
    <text evidence="9">The sequence shown here is derived from an EMBL/GenBank/DDBJ whole genome shotgun (WGS) entry which is preliminary data.</text>
</comment>
<dbReference type="PANTHER" id="PTHR11804:SF84">
    <property type="entry name" value="SACCHAROLYSIN"/>
    <property type="match status" value="1"/>
</dbReference>
<dbReference type="Gene3D" id="1.20.140.70">
    <property type="entry name" value="Oligopeptidase f, N-terminal domain"/>
    <property type="match status" value="1"/>
</dbReference>
<dbReference type="CDD" id="cd09608">
    <property type="entry name" value="M3B_PepF"/>
    <property type="match status" value="1"/>
</dbReference>
<name>A0A9D0Z9B7_9FIRM</name>
<accession>A0A9D0Z9B7</accession>
<dbReference type="GO" id="GO:0004222">
    <property type="term" value="F:metalloendopeptidase activity"/>
    <property type="evidence" value="ECO:0007669"/>
    <property type="project" value="UniProtKB-UniRule"/>
</dbReference>
<dbReference type="GO" id="GO:0046872">
    <property type="term" value="F:metal ion binding"/>
    <property type="evidence" value="ECO:0007669"/>
    <property type="project" value="UniProtKB-UniRule"/>
</dbReference>